<dbReference type="EMBL" id="JAVDXT010000001">
    <property type="protein sequence ID" value="MDR7375376.1"/>
    <property type="molecule type" value="Genomic_DNA"/>
</dbReference>
<dbReference type="InterPro" id="IPR015424">
    <property type="entry name" value="PyrdxlP-dep_Trfase"/>
</dbReference>
<dbReference type="Gene3D" id="3.90.1150.10">
    <property type="entry name" value="Aspartate Aminotransferase, domain 1"/>
    <property type="match status" value="1"/>
</dbReference>
<reference evidence="7 8" key="1">
    <citation type="submission" date="2023-07" db="EMBL/GenBank/DDBJ databases">
        <title>Sorghum-associated microbial communities from plants grown in Nebraska, USA.</title>
        <authorList>
            <person name="Schachtman D."/>
        </authorList>
    </citation>
    <scope>NUCLEOTIDE SEQUENCE [LARGE SCALE GENOMIC DNA]</scope>
    <source>
        <strain evidence="7 8">BE313</strain>
    </source>
</reference>
<keyword evidence="8" id="KW-1185">Reference proteome</keyword>
<sequence>MTMPAAHPSPPKYQSLAEHYRSAIQAGSLLPGQRMPSLRELVRQHAVSLSTAMHVCRLLESEGTLEARPRSGYFVRTPERSRLAPVNDPPMQRAPDPAQYVGIHTKVSEFLALGRMQRFKTNLSTARCAPELYPSQALNLAAQRSLRQDPEQLVRAAPPQGCLEFREVLAQRAMGAGMHLSANDIQVTNGCTEALNLVLRAVAQPGDTIAVESPTFYGLLQTLESLGLKALEIPTSPRTGISVDAVELALRNTQRIKAVVVIPYLQNPTGSIMPSSHKQALLRLCQQHDVALIEDDTYSALVDDSVLREEPLRAIKSWDDSGHVVYCASLHKSLAPGLRLGWVSAGRWQTRVEMLKFAASRSNERLAQRAAASFIASAAYDRYLRRLRSILATQRTQTAQAVASYFPPGTRLTVPRGGLSLWVELPHQLSATALFHAALAENMVIAPGTIFTNSNRFENHLRVNCGWPFTPEIDHAFARLGQMVGALAHATSGAKAGRLAAS</sequence>
<evidence type="ECO:0000256" key="3">
    <source>
        <dbReference type="ARBA" id="ARBA00023015"/>
    </source>
</evidence>
<keyword evidence="4 7" id="KW-0238">DNA-binding</keyword>
<dbReference type="Gene3D" id="1.10.10.10">
    <property type="entry name" value="Winged helix-like DNA-binding domain superfamily/Winged helix DNA-binding domain"/>
    <property type="match status" value="1"/>
</dbReference>
<evidence type="ECO:0000256" key="5">
    <source>
        <dbReference type="ARBA" id="ARBA00023163"/>
    </source>
</evidence>
<evidence type="ECO:0000313" key="7">
    <source>
        <dbReference type="EMBL" id="MDR7375376.1"/>
    </source>
</evidence>
<gene>
    <name evidence="7" type="ORF">J2X19_000034</name>
</gene>
<evidence type="ECO:0000313" key="8">
    <source>
        <dbReference type="Proteomes" id="UP001180487"/>
    </source>
</evidence>
<dbReference type="PROSITE" id="PS50949">
    <property type="entry name" value="HTH_GNTR"/>
    <property type="match status" value="1"/>
</dbReference>
<keyword evidence="3" id="KW-0805">Transcription regulation</keyword>
<dbReference type="InterPro" id="IPR015422">
    <property type="entry name" value="PyrdxlP-dep_Trfase_small"/>
</dbReference>
<dbReference type="InterPro" id="IPR015421">
    <property type="entry name" value="PyrdxlP-dep_Trfase_major"/>
</dbReference>
<name>A0ABU2C212_9BURK</name>
<organism evidence="7 8">
    <name type="scientific">Rhodoferax ferrireducens</name>
    <dbReference type="NCBI Taxonomy" id="192843"/>
    <lineage>
        <taxon>Bacteria</taxon>
        <taxon>Pseudomonadati</taxon>
        <taxon>Pseudomonadota</taxon>
        <taxon>Betaproteobacteria</taxon>
        <taxon>Burkholderiales</taxon>
        <taxon>Comamonadaceae</taxon>
        <taxon>Rhodoferax</taxon>
    </lineage>
</organism>
<accession>A0ABU2C212</accession>
<dbReference type="InterPro" id="IPR036388">
    <property type="entry name" value="WH-like_DNA-bd_sf"/>
</dbReference>
<dbReference type="RefSeq" id="WP_310369547.1">
    <property type="nucleotide sequence ID" value="NZ_JAVDXT010000001.1"/>
</dbReference>
<evidence type="ECO:0000256" key="2">
    <source>
        <dbReference type="ARBA" id="ARBA00022898"/>
    </source>
</evidence>
<dbReference type="InterPro" id="IPR036390">
    <property type="entry name" value="WH_DNA-bd_sf"/>
</dbReference>
<dbReference type="CDD" id="cd07377">
    <property type="entry name" value="WHTH_GntR"/>
    <property type="match status" value="1"/>
</dbReference>
<dbReference type="Proteomes" id="UP001180487">
    <property type="component" value="Unassembled WGS sequence"/>
</dbReference>
<dbReference type="Gene3D" id="3.40.640.10">
    <property type="entry name" value="Type I PLP-dependent aspartate aminotransferase-like (Major domain)"/>
    <property type="match status" value="1"/>
</dbReference>
<comment type="similarity">
    <text evidence="1">In the C-terminal section; belongs to the class-I pyridoxal-phosphate-dependent aminotransferase family.</text>
</comment>
<evidence type="ECO:0000256" key="1">
    <source>
        <dbReference type="ARBA" id="ARBA00005384"/>
    </source>
</evidence>
<feature type="domain" description="HTH gntR-type" evidence="6">
    <location>
        <begin position="10"/>
        <end position="78"/>
    </location>
</feature>
<proteinExistence type="inferred from homology"/>
<dbReference type="PANTHER" id="PTHR46577:SF2">
    <property type="entry name" value="TRANSCRIPTIONAL REGULATORY PROTEIN"/>
    <property type="match status" value="1"/>
</dbReference>
<dbReference type="SMART" id="SM00345">
    <property type="entry name" value="HTH_GNTR"/>
    <property type="match status" value="1"/>
</dbReference>
<dbReference type="InterPro" id="IPR000524">
    <property type="entry name" value="Tscrpt_reg_HTH_GntR"/>
</dbReference>
<dbReference type="Pfam" id="PF00392">
    <property type="entry name" value="GntR"/>
    <property type="match status" value="1"/>
</dbReference>
<keyword evidence="5" id="KW-0804">Transcription</keyword>
<dbReference type="PANTHER" id="PTHR46577">
    <property type="entry name" value="HTH-TYPE TRANSCRIPTIONAL REGULATORY PROTEIN GABR"/>
    <property type="match status" value="1"/>
</dbReference>
<protein>
    <submittedName>
        <fullName evidence="7">DNA-binding transcriptional MocR family regulator</fullName>
    </submittedName>
</protein>
<dbReference type="InterPro" id="IPR004839">
    <property type="entry name" value="Aminotransferase_I/II_large"/>
</dbReference>
<dbReference type="GO" id="GO:0003677">
    <property type="term" value="F:DNA binding"/>
    <property type="evidence" value="ECO:0007669"/>
    <property type="project" value="UniProtKB-KW"/>
</dbReference>
<dbReference type="CDD" id="cd00609">
    <property type="entry name" value="AAT_like"/>
    <property type="match status" value="1"/>
</dbReference>
<dbReference type="SUPFAM" id="SSF46785">
    <property type="entry name" value="Winged helix' DNA-binding domain"/>
    <property type="match status" value="1"/>
</dbReference>
<keyword evidence="2" id="KW-0663">Pyridoxal phosphate</keyword>
<dbReference type="InterPro" id="IPR051446">
    <property type="entry name" value="HTH_trans_reg/aminotransferase"/>
</dbReference>
<evidence type="ECO:0000259" key="6">
    <source>
        <dbReference type="PROSITE" id="PS50949"/>
    </source>
</evidence>
<dbReference type="Pfam" id="PF00155">
    <property type="entry name" value="Aminotran_1_2"/>
    <property type="match status" value="1"/>
</dbReference>
<evidence type="ECO:0000256" key="4">
    <source>
        <dbReference type="ARBA" id="ARBA00023125"/>
    </source>
</evidence>
<comment type="caution">
    <text evidence="7">The sequence shown here is derived from an EMBL/GenBank/DDBJ whole genome shotgun (WGS) entry which is preliminary data.</text>
</comment>
<dbReference type="SUPFAM" id="SSF53383">
    <property type="entry name" value="PLP-dependent transferases"/>
    <property type="match status" value="1"/>
</dbReference>